<dbReference type="AlphaFoldDB" id="A0A420DHW4"/>
<comment type="caution">
    <text evidence="2">The sequence shown here is derived from an EMBL/GenBank/DDBJ whole genome shotgun (WGS) entry which is preliminary data.</text>
</comment>
<feature type="transmembrane region" description="Helical" evidence="1">
    <location>
        <begin position="35"/>
        <end position="56"/>
    </location>
</feature>
<dbReference type="Proteomes" id="UP000284407">
    <property type="component" value="Unassembled WGS sequence"/>
</dbReference>
<sequence length="61" mass="6641">MPKLFKETGVAAVIYLIAALGFGFGLEADDGWPEAVLSALIFAGFYFVVGLVIRWFKGRNS</sequence>
<evidence type="ECO:0000256" key="1">
    <source>
        <dbReference type="SAM" id="Phobius"/>
    </source>
</evidence>
<organism evidence="2 3">
    <name type="scientific">Sulfitobacter guttiformis</name>
    <dbReference type="NCBI Taxonomy" id="74349"/>
    <lineage>
        <taxon>Bacteria</taxon>
        <taxon>Pseudomonadati</taxon>
        <taxon>Pseudomonadota</taxon>
        <taxon>Alphaproteobacteria</taxon>
        <taxon>Rhodobacterales</taxon>
        <taxon>Roseobacteraceae</taxon>
        <taxon>Sulfitobacter</taxon>
    </lineage>
</organism>
<accession>A0A420DHW4</accession>
<protein>
    <submittedName>
        <fullName evidence="2">Uncharacterized protein</fullName>
    </submittedName>
</protein>
<proteinExistence type="predicted"/>
<name>A0A420DHW4_9RHOB</name>
<dbReference type="EMBL" id="RAQK01000002">
    <property type="protein sequence ID" value="RKE93819.1"/>
    <property type="molecule type" value="Genomic_DNA"/>
</dbReference>
<keyword evidence="1" id="KW-0472">Membrane</keyword>
<evidence type="ECO:0000313" key="3">
    <source>
        <dbReference type="Proteomes" id="UP000284407"/>
    </source>
</evidence>
<dbReference type="OrthoDB" id="7876195at2"/>
<evidence type="ECO:0000313" key="2">
    <source>
        <dbReference type="EMBL" id="RKE93819.1"/>
    </source>
</evidence>
<keyword evidence="1" id="KW-1133">Transmembrane helix</keyword>
<keyword evidence="1" id="KW-0812">Transmembrane</keyword>
<gene>
    <name evidence="2" type="ORF">C8N30_2917</name>
</gene>
<reference evidence="2 3" key="1">
    <citation type="submission" date="2018-09" db="EMBL/GenBank/DDBJ databases">
        <title>Genomic Encyclopedia of Archaeal and Bacterial Type Strains, Phase II (KMG-II): from individual species to whole genera.</title>
        <authorList>
            <person name="Goeker M."/>
        </authorList>
    </citation>
    <scope>NUCLEOTIDE SEQUENCE [LARGE SCALE GENOMIC DNA]</scope>
    <source>
        <strain evidence="2 3">DSM 11458</strain>
    </source>
</reference>
<keyword evidence="3" id="KW-1185">Reference proteome</keyword>
<dbReference type="STRING" id="1443111.Z949_1602"/>
<dbReference type="RefSeq" id="WP_025062140.1">
    <property type="nucleotide sequence ID" value="NZ_RAQK01000002.1"/>
</dbReference>